<organism evidence="8 9">
    <name type="scientific">Sediminibacterium ginsengisoli</name>
    <dbReference type="NCBI Taxonomy" id="413434"/>
    <lineage>
        <taxon>Bacteria</taxon>
        <taxon>Pseudomonadati</taxon>
        <taxon>Bacteroidota</taxon>
        <taxon>Chitinophagia</taxon>
        <taxon>Chitinophagales</taxon>
        <taxon>Chitinophagaceae</taxon>
        <taxon>Sediminibacterium</taxon>
    </lineage>
</organism>
<evidence type="ECO:0000256" key="4">
    <source>
        <dbReference type="ARBA" id="ARBA00022801"/>
    </source>
</evidence>
<evidence type="ECO:0000313" key="8">
    <source>
        <dbReference type="EMBL" id="SJZ39945.1"/>
    </source>
</evidence>
<gene>
    <name evidence="8" type="ORF">SAMN04488132_101603</name>
</gene>
<dbReference type="PANTHER" id="PTHR33146:SF26">
    <property type="entry name" value="ENDONUCLEASE 4"/>
    <property type="match status" value="1"/>
</dbReference>
<dbReference type="SUPFAM" id="SSF48537">
    <property type="entry name" value="Phospholipase C/P1 nuclease"/>
    <property type="match status" value="1"/>
</dbReference>
<name>A0A1T4KCA5_9BACT</name>
<feature type="signal peptide" evidence="7">
    <location>
        <begin position="1"/>
        <end position="22"/>
    </location>
</feature>
<keyword evidence="4" id="KW-0378">Hydrolase</keyword>
<dbReference type="Gene3D" id="1.10.575.10">
    <property type="entry name" value="P1 Nuclease"/>
    <property type="match status" value="1"/>
</dbReference>
<dbReference type="EMBL" id="FUWH01000001">
    <property type="protein sequence ID" value="SJZ39945.1"/>
    <property type="molecule type" value="Genomic_DNA"/>
</dbReference>
<keyword evidence="1" id="KW-0540">Nuclease</keyword>
<dbReference type="STRING" id="413434.SAMN04488132_101603"/>
<dbReference type="Proteomes" id="UP000190888">
    <property type="component" value="Unassembled WGS sequence"/>
</dbReference>
<keyword evidence="2" id="KW-0479">Metal-binding</keyword>
<dbReference type="RefSeq" id="WP_078829989.1">
    <property type="nucleotide sequence ID" value="NZ_FUWH01000001.1"/>
</dbReference>
<dbReference type="GO" id="GO:0006308">
    <property type="term" value="P:DNA catabolic process"/>
    <property type="evidence" value="ECO:0007669"/>
    <property type="project" value="InterPro"/>
</dbReference>
<evidence type="ECO:0000256" key="2">
    <source>
        <dbReference type="ARBA" id="ARBA00022723"/>
    </source>
</evidence>
<dbReference type="OrthoDB" id="267579at2"/>
<evidence type="ECO:0000256" key="6">
    <source>
        <dbReference type="ARBA" id="ARBA00023180"/>
    </source>
</evidence>
<evidence type="ECO:0000313" key="9">
    <source>
        <dbReference type="Proteomes" id="UP000190888"/>
    </source>
</evidence>
<dbReference type="PANTHER" id="PTHR33146">
    <property type="entry name" value="ENDONUCLEASE 4"/>
    <property type="match status" value="1"/>
</dbReference>
<keyword evidence="7" id="KW-0732">Signal</keyword>
<keyword evidence="6" id="KW-0325">Glycoprotein</keyword>
<reference evidence="8 9" key="1">
    <citation type="submission" date="2017-02" db="EMBL/GenBank/DDBJ databases">
        <authorList>
            <person name="Peterson S.W."/>
        </authorList>
    </citation>
    <scope>NUCLEOTIDE SEQUENCE [LARGE SCALE GENOMIC DNA]</scope>
    <source>
        <strain evidence="8 9">DSM 22335</strain>
    </source>
</reference>
<dbReference type="InterPro" id="IPR003154">
    <property type="entry name" value="S1/P1nuclease"/>
</dbReference>
<evidence type="ECO:0000256" key="1">
    <source>
        <dbReference type="ARBA" id="ARBA00022722"/>
    </source>
</evidence>
<dbReference type="AlphaFoldDB" id="A0A1T4KCA5"/>
<dbReference type="GO" id="GO:0003676">
    <property type="term" value="F:nucleic acid binding"/>
    <property type="evidence" value="ECO:0007669"/>
    <property type="project" value="InterPro"/>
</dbReference>
<evidence type="ECO:0000256" key="7">
    <source>
        <dbReference type="SAM" id="SignalP"/>
    </source>
</evidence>
<dbReference type="CDD" id="cd11010">
    <property type="entry name" value="S1-P1_nuclease"/>
    <property type="match status" value="1"/>
</dbReference>
<evidence type="ECO:0000256" key="3">
    <source>
        <dbReference type="ARBA" id="ARBA00022759"/>
    </source>
</evidence>
<dbReference type="GO" id="GO:0016788">
    <property type="term" value="F:hydrolase activity, acting on ester bonds"/>
    <property type="evidence" value="ECO:0007669"/>
    <property type="project" value="InterPro"/>
</dbReference>
<keyword evidence="3" id="KW-0255">Endonuclease</keyword>
<dbReference type="InterPro" id="IPR008947">
    <property type="entry name" value="PLipase_C/P1_nuclease_dom_sf"/>
</dbReference>
<keyword evidence="5" id="KW-1015">Disulfide bond</keyword>
<dbReference type="Pfam" id="PF02265">
    <property type="entry name" value="S1-P1_nuclease"/>
    <property type="match status" value="1"/>
</dbReference>
<feature type="chain" id="PRO_5013363887" evidence="7">
    <location>
        <begin position="23"/>
        <end position="263"/>
    </location>
</feature>
<proteinExistence type="predicted"/>
<protein>
    <submittedName>
        <fullName evidence="8">S1/P1 Nuclease</fullName>
    </submittedName>
</protein>
<evidence type="ECO:0000256" key="5">
    <source>
        <dbReference type="ARBA" id="ARBA00023157"/>
    </source>
</evidence>
<dbReference type="GO" id="GO:0004519">
    <property type="term" value="F:endonuclease activity"/>
    <property type="evidence" value="ECO:0007669"/>
    <property type="project" value="UniProtKB-KW"/>
</dbReference>
<sequence>MQLLKRVLVIAALFYLPLQSQAWSLTGHRVVGGIAESYLTPKARKAITALLGNESLAMVANWPDFVKSDPAYNYLSNWHYINFEDGFSFQAMHDFLEKDTSVNAYTKVNFMVKELKKGNLSRETKIMYVKLIVHIIGDLHQPMHVGRLSDLGGNRVKVMWFNEATNLHAVWDDKLVDFQQLSYTEYINAINFTTAEQRKAWQSDSFDKWIYDSYAISRKLYEEIKQPDQKLSYRYNFDHIKTVNEQLLKGGVRLAGVLNGIFG</sequence>
<keyword evidence="9" id="KW-1185">Reference proteome</keyword>
<dbReference type="GO" id="GO:0046872">
    <property type="term" value="F:metal ion binding"/>
    <property type="evidence" value="ECO:0007669"/>
    <property type="project" value="UniProtKB-KW"/>
</dbReference>
<accession>A0A1T4KCA5</accession>